<dbReference type="NCBIfam" id="NF033547">
    <property type="entry name" value="transpos_IS1595"/>
    <property type="match status" value="1"/>
</dbReference>
<feature type="domain" description="ISXO2-like transposase" evidence="1">
    <location>
        <begin position="33"/>
        <end position="102"/>
    </location>
</feature>
<protein>
    <recommendedName>
        <fullName evidence="1">ISXO2-like transposase domain-containing protein</fullName>
    </recommendedName>
</protein>
<evidence type="ECO:0000313" key="2">
    <source>
        <dbReference type="EMBL" id="CAG9932564.1"/>
    </source>
</evidence>
<gene>
    <name evidence="2" type="ORF">NTG6680_1311</name>
</gene>
<keyword evidence="3" id="KW-1185">Reference proteome</keyword>
<reference evidence="2 3" key="1">
    <citation type="submission" date="2021-10" db="EMBL/GenBank/DDBJ databases">
        <authorList>
            <person name="Koch H."/>
        </authorList>
    </citation>
    <scope>NUCLEOTIDE SEQUENCE [LARGE SCALE GENOMIC DNA]</scope>
    <source>
        <strain evidence="2">6680</strain>
    </source>
</reference>
<dbReference type="InterPro" id="IPR024445">
    <property type="entry name" value="Tnp_ISXO2-like"/>
</dbReference>
<evidence type="ECO:0000259" key="1">
    <source>
        <dbReference type="Pfam" id="PF12762"/>
    </source>
</evidence>
<name>A0ABM8YYC4_9PROT</name>
<accession>A0ABM8YYC4</accession>
<sequence length="103" mass="11487">MRLSKQIGISWITARRMLRKIRIAMGHRDSLYRLQDLIEIDNALVGGRRSGKRGRGAEGKSPVLVAVENRGQRAGYIAMQKVSAVTKKSVAKFVQHHLPPGQL</sequence>
<dbReference type="EMBL" id="OU912926">
    <property type="protein sequence ID" value="CAG9932564.1"/>
    <property type="molecule type" value="Genomic_DNA"/>
</dbReference>
<dbReference type="Proteomes" id="UP000839052">
    <property type="component" value="Chromosome"/>
</dbReference>
<organism evidence="2 3">
    <name type="scientific">Candidatus Nitrotoga arctica</name>
    <dbReference type="NCBI Taxonomy" id="453162"/>
    <lineage>
        <taxon>Bacteria</taxon>
        <taxon>Pseudomonadati</taxon>
        <taxon>Pseudomonadota</taxon>
        <taxon>Betaproteobacteria</taxon>
        <taxon>Nitrosomonadales</taxon>
        <taxon>Gallionellaceae</taxon>
        <taxon>Candidatus Nitrotoga</taxon>
    </lineage>
</organism>
<evidence type="ECO:0000313" key="3">
    <source>
        <dbReference type="Proteomes" id="UP000839052"/>
    </source>
</evidence>
<dbReference type="Pfam" id="PF12762">
    <property type="entry name" value="DDE_Tnp_IS1595"/>
    <property type="match status" value="1"/>
</dbReference>
<proteinExistence type="predicted"/>